<name>A0A401TM50_CHIPU</name>
<dbReference type="Proteomes" id="UP000287033">
    <property type="component" value="Unassembled WGS sequence"/>
</dbReference>
<proteinExistence type="predicted"/>
<protein>
    <submittedName>
        <fullName evidence="1">Uncharacterized protein</fullName>
    </submittedName>
</protein>
<comment type="caution">
    <text evidence="1">The sequence shown here is derived from an EMBL/GenBank/DDBJ whole genome shotgun (WGS) entry which is preliminary data.</text>
</comment>
<evidence type="ECO:0000313" key="2">
    <source>
        <dbReference type="Proteomes" id="UP000287033"/>
    </source>
</evidence>
<accession>A0A401TM50</accession>
<keyword evidence="2" id="KW-1185">Reference proteome</keyword>
<reference evidence="1 2" key="1">
    <citation type="journal article" date="2018" name="Nat. Ecol. Evol.">
        <title>Shark genomes provide insights into elasmobranch evolution and the origin of vertebrates.</title>
        <authorList>
            <person name="Hara Y"/>
            <person name="Yamaguchi K"/>
            <person name="Onimaru K"/>
            <person name="Kadota M"/>
            <person name="Koyanagi M"/>
            <person name="Keeley SD"/>
            <person name="Tatsumi K"/>
            <person name="Tanaka K"/>
            <person name="Motone F"/>
            <person name="Kageyama Y"/>
            <person name="Nozu R"/>
            <person name="Adachi N"/>
            <person name="Nishimura O"/>
            <person name="Nakagawa R"/>
            <person name="Tanegashima C"/>
            <person name="Kiyatake I"/>
            <person name="Matsumoto R"/>
            <person name="Murakumo K"/>
            <person name="Nishida K"/>
            <person name="Terakita A"/>
            <person name="Kuratani S"/>
            <person name="Sato K"/>
            <person name="Hyodo S Kuraku.S."/>
        </authorList>
    </citation>
    <scope>NUCLEOTIDE SEQUENCE [LARGE SCALE GENOMIC DNA]</scope>
</reference>
<dbReference type="AlphaFoldDB" id="A0A401TM50"/>
<sequence>MSVVVFSDTSSAIWEVLARYNDAQLSRVTQYYAPKLQRVMIELAEEITASLTGKALFKEELK</sequence>
<gene>
    <name evidence="1" type="ORF">chiPu_0027840</name>
</gene>
<organism evidence="1 2">
    <name type="scientific">Chiloscyllium punctatum</name>
    <name type="common">Brownbanded bambooshark</name>
    <name type="synonym">Hemiscyllium punctatum</name>
    <dbReference type="NCBI Taxonomy" id="137246"/>
    <lineage>
        <taxon>Eukaryota</taxon>
        <taxon>Metazoa</taxon>
        <taxon>Chordata</taxon>
        <taxon>Craniata</taxon>
        <taxon>Vertebrata</taxon>
        <taxon>Chondrichthyes</taxon>
        <taxon>Elasmobranchii</taxon>
        <taxon>Galeomorphii</taxon>
        <taxon>Galeoidea</taxon>
        <taxon>Orectolobiformes</taxon>
        <taxon>Hemiscylliidae</taxon>
        <taxon>Chiloscyllium</taxon>
    </lineage>
</organism>
<evidence type="ECO:0000313" key="1">
    <source>
        <dbReference type="EMBL" id="GCC43693.1"/>
    </source>
</evidence>
<dbReference type="EMBL" id="BEZZ01115333">
    <property type="protein sequence ID" value="GCC43693.1"/>
    <property type="molecule type" value="Genomic_DNA"/>
</dbReference>
<feature type="non-terminal residue" evidence="1">
    <location>
        <position position="62"/>
    </location>
</feature>